<dbReference type="InterPro" id="IPR001202">
    <property type="entry name" value="WW_dom"/>
</dbReference>
<dbReference type="InterPro" id="IPR011992">
    <property type="entry name" value="EF-hand-dom_pair"/>
</dbReference>
<dbReference type="CDD" id="cd06692">
    <property type="entry name" value="PDZ1_GgSTXBP4-like"/>
    <property type="match status" value="1"/>
</dbReference>
<dbReference type="Pfam" id="PF00397">
    <property type="entry name" value="WW"/>
    <property type="match status" value="1"/>
</dbReference>
<feature type="coiled-coil region" evidence="1">
    <location>
        <begin position="463"/>
        <end position="571"/>
    </location>
</feature>
<organism evidence="5 6">
    <name type="scientific">Erpetoichthys calabaricus</name>
    <name type="common">Rope fish</name>
    <name type="synonym">Calamoichthys calabaricus</name>
    <dbReference type="NCBI Taxonomy" id="27687"/>
    <lineage>
        <taxon>Eukaryota</taxon>
        <taxon>Metazoa</taxon>
        <taxon>Chordata</taxon>
        <taxon>Craniata</taxon>
        <taxon>Vertebrata</taxon>
        <taxon>Euteleostomi</taxon>
        <taxon>Actinopterygii</taxon>
        <taxon>Polypteriformes</taxon>
        <taxon>Polypteridae</taxon>
        <taxon>Erpetoichthys</taxon>
    </lineage>
</organism>
<evidence type="ECO:0000256" key="1">
    <source>
        <dbReference type="SAM" id="Coils"/>
    </source>
</evidence>
<evidence type="ECO:0000259" key="4">
    <source>
        <dbReference type="PROSITE" id="PS50106"/>
    </source>
</evidence>
<dbReference type="PANTHER" id="PTHR19964">
    <property type="entry name" value="MULTIPLE PDZ DOMAIN PROTEIN"/>
    <property type="match status" value="1"/>
</dbReference>
<dbReference type="Gene3D" id="2.20.70.10">
    <property type="match status" value="1"/>
</dbReference>
<dbReference type="PROSITE" id="PS01159">
    <property type="entry name" value="WW_DOMAIN_1"/>
    <property type="match status" value="1"/>
</dbReference>
<accession>A0A8C4SX13</accession>
<reference evidence="5" key="3">
    <citation type="submission" date="2025-09" db="UniProtKB">
        <authorList>
            <consortium name="Ensembl"/>
        </authorList>
    </citation>
    <scope>IDENTIFICATION</scope>
</reference>
<dbReference type="FunFam" id="2.20.70.10:FF:000034">
    <property type="entry name" value="syntaxin-binding protein 4 isoform X1"/>
    <property type="match status" value="1"/>
</dbReference>
<dbReference type="PROSITE" id="PS50106">
    <property type="entry name" value="PDZ"/>
    <property type="match status" value="2"/>
</dbReference>
<feature type="domain" description="WW" evidence="3">
    <location>
        <begin position="651"/>
        <end position="684"/>
    </location>
</feature>
<reference evidence="5" key="1">
    <citation type="submission" date="2021-06" db="EMBL/GenBank/DDBJ databases">
        <authorList>
            <consortium name="Wellcome Sanger Institute Data Sharing"/>
        </authorList>
    </citation>
    <scope>NUCLEOTIDE SEQUENCE [LARGE SCALE GENOMIC DNA]</scope>
</reference>
<dbReference type="SMART" id="SM00228">
    <property type="entry name" value="PDZ"/>
    <property type="match status" value="2"/>
</dbReference>
<proteinExistence type="predicted"/>
<evidence type="ECO:0000259" key="3">
    <source>
        <dbReference type="PROSITE" id="PS50020"/>
    </source>
</evidence>
<dbReference type="SMART" id="SM00456">
    <property type="entry name" value="WW"/>
    <property type="match status" value="1"/>
</dbReference>
<keyword evidence="1" id="KW-0175">Coiled coil</keyword>
<dbReference type="InterPro" id="IPR036020">
    <property type="entry name" value="WW_dom_sf"/>
</dbReference>
<feature type="domain" description="PDZ" evidence="4">
    <location>
        <begin position="152"/>
        <end position="226"/>
    </location>
</feature>
<dbReference type="PROSITE" id="PS50020">
    <property type="entry name" value="WW_DOMAIN_2"/>
    <property type="match status" value="1"/>
</dbReference>
<protein>
    <submittedName>
        <fullName evidence="5">Syntaxin binding protein 4</fullName>
    </submittedName>
</protein>
<dbReference type="GO" id="GO:0008286">
    <property type="term" value="P:insulin receptor signaling pathway"/>
    <property type="evidence" value="ECO:0007669"/>
    <property type="project" value="TreeGrafter"/>
</dbReference>
<dbReference type="CDD" id="cd06698">
    <property type="entry name" value="PDZ1_hSTXBP4-PDZ2_GgSTXBP4-like"/>
    <property type="match status" value="1"/>
</dbReference>
<dbReference type="GO" id="GO:0031410">
    <property type="term" value="C:cytoplasmic vesicle"/>
    <property type="evidence" value="ECO:0007669"/>
    <property type="project" value="TreeGrafter"/>
</dbReference>
<evidence type="ECO:0000256" key="2">
    <source>
        <dbReference type="SAM" id="MobiDB-lite"/>
    </source>
</evidence>
<dbReference type="SUPFAM" id="SSF47473">
    <property type="entry name" value="EF-hand"/>
    <property type="match status" value="1"/>
</dbReference>
<dbReference type="InterPro" id="IPR051342">
    <property type="entry name" value="PDZ_scaffold"/>
</dbReference>
<feature type="domain" description="PDZ" evidence="4">
    <location>
        <begin position="12"/>
        <end position="98"/>
    </location>
</feature>
<dbReference type="GeneTree" id="ENSGT00390000002226"/>
<gene>
    <name evidence="5" type="primary">STXBP4</name>
</gene>
<dbReference type="Proteomes" id="UP000694620">
    <property type="component" value="Chromosome 14"/>
</dbReference>
<keyword evidence="6" id="KW-1185">Reference proteome</keyword>
<dbReference type="Gene3D" id="1.10.238.10">
    <property type="entry name" value="EF-hand"/>
    <property type="match status" value="1"/>
</dbReference>
<dbReference type="Gene3D" id="2.30.42.10">
    <property type="match status" value="2"/>
</dbReference>
<dbReference type="CDD" id="cd00201">
    <property type="entry name" value="WW"/>
    <property type="match status" value="1"/>
</dbReference>
<dbReference type="PANTHER" id="PTHR19964:SF16">
    <property type="entry name" value="SYNTAXIN-BINDING PROTEIN 4"/>
    <property type="match status" value="1"/>
</dbReference>
<dbReference type="GO" id="GO:0019905">
    <property type="term" value="F:syntaxin binding"/>
    <property type="evidence" value="ECO:0007669"/>
    <property type="project" value="TreeGrafter"/>
</dbReference>
<evidence type="ECO:0000313" key="5">
    <source>
        <dbReference type="Ensembl" id="ENSECRP00000022126.1"/>
    </source>
</evidence>
<name>A0A8C4SX13_ERPCA</name>
<dbReference type="InterPro" id="IPR001478">
    <property type="entry name" value="PDZ"/>
</dbReference>
<dbReference type="InterPro" id="IPR036034">
    <property type="entry name" value="PDZ_sf"/>
</dbReference>
<dbReference type="SUPFAM" id="SSF50156">
    <property type="entry name" value="PDZ domain-like"/>
    <property type="match status" value="2"/>
</dbReference>
<reference evidence="5" key="2">
    <citation type="submission" date="2025-08" db="UniProtKB">
        <authorList>
            <consortium name="Ensembl"/>
        </authorList>
    </citation>
    <scope>IDENTIFICATION</scope>
</reference>
<dbReference type="AlphaFoldDB" id="A0A8C4SX13"/>
<feature type="region of interest" description="Disordered" evidence="2">
    <location>
        <begin position="117"/>
        <end position="143"/>
    </location>
</feature>
<dbReference type="SUPFAM" id="SSF51045">
    <property type="entry name" value="WW domain"/>
    <property type="match status" value="1"/>
</dbReference>
<dbReference type="GO" id="GO:0061178">
    <property type="term" value="P:regulation of insulin secretion involved in cellular response to glucose stimulus"/>
    <property type="evidence" value="ECO:0007669"/>
    <property type="project" value="TreeGrafter"/>
</dbReference>
<sequence>MGPNGIKRSVLQVVFSDCQAGLGVKITGGSRKISGKEYGIYIKRILPGGMAAVDGRLQTGDLILEVNNESLHGVTNERAVEILRTASASNHLSLLITRDEESKREYMELLKCSPNTNSECLSPTPPMPDSSSRSSSPQLQNPKDFNGFIDGAVQLICISSGTGLGLSIIGGTNRPEGPMVFIQEIIPGGDCHKDGRLQPGDQLVSINKESLIGITHEEAKGILTRTKLRLESIMEIAFIRTTSGSSSGLPSCLIGMPLASSVDEVMKPSGVSSLSSAARMGACADSLIPKLTSTPNSESDPFSSGKLHKVSSKKFSSESHLSEFPSPGILSASASSMSTSAYGSKSCSSHGVASIKASARLKLQKLEKALKYLGINPTEEQQRTLRKLLKTDSKGTVSYSDFVQIATDLFKLQVDEFGIGQGLLTAGLTDILEPIDESKCICLDSGELVETEQLLQMAALQEVKQLQAQLIESETMRSQLQEELKKTKQETKAAVEEARALRSRIHLAEAAQKQARGMEMDYEEIIHLLEAEISELKLQLADQPSHIKEELQDLKKRVAVLECQLRKSEVTKKTYEVSTEKLLKFVEVVHEVLMDNPATLTNPSSGSDRKLGISCHTLAVQLGRRRPRSGPALATEARDLSRSIRSILEVECLPYGWEEAYTADGIKYFINHVTQTTSWTHPVTSTLSLPYSDKEETTRGQCENQN</sequence>
<dbReference type="Ensembl" id="ENSECRT00000022598.1">
    <property type="protein sequence ID" value="ENSECRP00000022126.1"/>
    <property type="gene ID" value="ENSECRG00000014963.1"/>
</dbReference>
<dbReference type="Pfam" id="PF00595">
    <property type="entry name" value="PDZ"/>
    <property type="match status" value="2"/>
</dbReference>
<evidence type="ECO:0000313" key="6">
    <source>
        <dbReference type="Proteomes" id="UP000694620"/>
    </source>
</evidence>